<evidence type="ECO:0008006" key="5">
    <source>
        <dbReference type="Google" id="ProtNLM"/>
    </source>
</evidence>
<dbReference type="RefSeq" id="WP_163806519.1">
    <property type="nucleotide sequence ID" value="NZ_AP022620.1"/>
</dbReference>
<accession>A0A6N4WG32</accession>
<proteinExistence type="predicted"/>
<feature type="region of interest" description="Disordered" evidence="1">
    <location>
        <begin position="16"/>
        <end position="43"/>
    </location>
</feature>
<reference evidence="3 4" key="1">
    <citation type="journal article" date="2019" name="Emerg. Microbes Infect.">
        <title>Comprehensive subspecies identification of 175 nontuberculous mycobacteria species based on 7547 genomic profiles.</title>
        <authorList>
            <person name="Matsumoto Y."/>
            <person name="Kinjo T."/>
            <person name="Motooka D."/>
            <person name="Nabeya D."/>
            <person name="Jung N."/>
            <person name="Uechi K."/>
            <person name="Horii T."/>
            <person name="Iida T."/>
            <person name="Fujita J."/>
            <person name="Nakamura S."/>
        </authorList>
    </citation>
    <scope>NUCLEOTIDE SEQUENCE [LARGE SCALE GENOMIC DNA]</scope>
    <source>
        <strain evidence="3 4">JCM 30275</strain>
    </source>
</reference>
<organism evidence="3 4">
    <name type="scientific">Mycolicibacterium anyangense</name>
    <dbReference type="NCBI Taxonomy" id="1431246"/>
    <lineage>
        <taxon>Bacteria</taxon>
        <taxon>Bacillati</taxon>
        <taxon>Actinomycetota</taxon>
        <taxon>Actinomycetes</taxon>
        <taxon>Mycobacteriales</taxon>
        <taxon>Mycobacteriaceae</taxon>
        <taxon>Mycolicibacterium</taxon>
    </lineage>
</organism>
<dbReference type="KEGG" id="many:MANY_47200"/>
<feature type="transmembrane region" description="Helical" evidence="2">
    <location>
        <begin position="279"/>
        <end position="301"/>
    </location>
</feature>
<keyword evidence="2" id="KW-0472">Membrane</keyword>
<feature type="compositionally biased region" description="Basic and acidic residues" evidence="1">
    <location>
        <begin position="130"/>
        <end position="145"/>
    </location>
</feature>
<feature type="region of interest" description="Disordered" evidence="1">
    <location>
        <begin position="62"/>
        <end position="161"/>
    </location>
</feature>
<keyword evidence="2" id="KW-1133">Transmembrane helix</keyword>
<evidence type="ECO:0000313" key="3">
    <source>
        <dbReference type="EMBL" id="BBZ79383.1"/>
    </source>
</evidence>
<gene>
    <name evidence="3" type="ORF">MANY_47200</name>
</gene>
<evidence type="ECO:0000256" key="2">
    <source>
        <dbReference type="SAM" id="Phobius"/>
    </source>
</evidence>
<feature type="compositionally biased region" description="Acidic residues" evidence="1">
    <location>
        <begin position="65"/>
        <end position="80"/>
    </location>
</feature>
<dbReference type="Proteomes" id="UP000467249">
    <property type="component" value="Chromosome"/>
</dbReference>
<keyword evidence="2" id="KW-0812">Transmembrane</keyword>
<sequence length="332" mass="34875">MTTDETPSRPISVAELLAKNGTIGSPPVSGRRRRRRGNSDAVTVAELTGEIPIIRTGAIPIVREDETDDAVNDVVTDDAADTAQEPAVEVPETTAGTATNGSAPAPDTGPVTAEAPRPFAVPPQRSEAPTPRRERGPERSHDPRPLRRPSAPAAETDSDAEQMAFDPVDEAALAVTAEEHEDGAAELQSYLRSSGGTLFGGQTVADDLARRGVAQDEDQDADRGAAAVATEDAVYDEDTEPREGKLAALWRALIAVGQSFLAVAFGAGLFIAFDQLWRWNNIVALVLSVLVILGLVAAVRLVRKTEDFASTLIAVAVGALVTFGPLALLSST</sequence>
<evidence type="ECO:0000256" key="1">
    <source>
        <dbReference type="SAM" id="MobiDB-lite"/>
    </source>
</evidence>
<dbReference type="EMBL" id="AP022620">
    <property type="protein sequence ID" value="BBZ79383.1"/>
    <property type="molecule type" value="Genomic_DNA"/>
</dbReference>
<keyword evidence="4" id="KW-1185">Reference proteome</keyword>
<feature type="transmembrane region" description="Helical" evidence="2">
    <location>
        <begin position="308"/>
        <end position="329"/>
    </location>
</feature>
<feature type="transmembrane region" description="Helical" evidence="2">
    <location>
        <begin position="252"/>
        <end position="273"/>
    </location>
</feature>
<name>A0A6N4WG32_9MYCO</name>
<protein>
    <recommendedName>
        <fullName evidence="5">Transmembrane protein</fullName>
    </recommendedName>
</protein>
<evidence type="ECO:0000313" key="4">
    <source>
        <dbReference type="Proteomes" id="UP000467249"/>
    </source>
</evidence>
<dbReference type="AlphaFoldDB" id="A0A6N4WG32"/>